<keyword evidence="1" id="KW-1133">Transmembrane helix</keyword>
<name>A0A317ZE08_9BACT</name>
<evidence type="ECO:0000256" key="1">
    <source>
        <dbReference type="SAM" id="Phobius"/>
    </source>
</evidence>
<proteinExistence type="predicted"/>
<evidence type="ECO:0000313" key="3">
    <source>
        <dbReference type="EMBL" id="PXA03506.1"/>
    </source>
</evidence>
<protein>
    <submittedName>
        <fullName evidence="3">Uncharacterized protein</fullName>
    </submittedName>
</protein>
<dbReference type="AlphaFoldDB" id="A0A317ZE08"/>
<comment type="caution">
    <text evidence="3">The sequence shown here is derived from an EMBL/GenBank/DDBJ whole genome shotgun (WGS) entry which is preliminary data.</text>
</comment>
<sequence>MKRVMILISAMAATTALNAATLNYDGFSDYDNLTSIPWVAGNFMWGEIASGNGTGITNNGFSSIPNASLFTFTFGDLELDAANSQSPGPSSPGWEEYRELDSNVQPVEFFYNGVLWATGSFVDDFRVDVESNDDLNGVGMSEVQLTGHTAAGNDFYQEVSSLTGGSRVLQFENSNFVNTSGPDGFFESDGIMTAVPEPASFGLGLGLIGFLLALRRR</sequence>
<keyword evidence="2" id="KW-0732">Signal</keyword>
<keyword evidence="1" id="KW-0472">Membrane</keyword>
<dbReference type="InParanoid" id="A0A317ZE08"/>
<keyword evidence="1" id="KW-0812">Transmembrane</keyword>
<evidence type="ECO:0000313" key="4">
    <source>
        <dbReference type="Proteomes" id="UP000247099"/>
    </source>
</evidence>
<organism evidence="3 4">
    <name type="scientific">Coraliomargarita sinensis</name>
    <dbReference type="NCBI Taxonomy" id="2174842"/>
    <lineage>
        <taxon>Bacteria</taxon>
        <taxon>Pseudomonadati</taxon>
        <taxon>Verrucomicrobiota</taxon>
        <taxon>Opitutia</taxon>
        <taxon>Puniceicoccales</taxon>
        <taxon>Coraliomargaritaceae</taxon>
        <taxon>Coraliomargarita</taxon>
    </lineage>
</organism>
<feature type="signal peptide" evidence="2">
    <location>
        <begin position="1"/>
        <end position="19"/>
    </location>
</feature>
<dbReference type="EMBL" id="QHJQ01000008">
    <property type="protein sequence ID" value="PXA03506.1"/>
    <property type="molecule type" value="Genomic_DNA"/>
</dbReference>
<feature type="transmembrane region" description="Helical" evidence="1">
    <location>
        <begin position="198"/>
        <end position="214"/>
    </location>
</feature>
<accession>A0A317ZE08</accession>
<reference evidence="3 4" key="1">
    <citation type="submission" date="2018-05" db="EMBL/GenBank/DDBJ databases">
        <title>Coraliomargarita sinensis sp. nov., isolated from a marine solar saltern.</title>
        <authorList>
            <person name="Zhou L.Y."/>
        </authorList>
    </citation>
    <scope>NUCLEOTIDE SEQUENCE [LARGE SCALE GENOMIC DNA]</scope>
    <source>
        <strain evidence="3 4">WN38</strain>
    </source>
</reference>
<dbReference type="Proteomes" id="UP000247099">
    <property type="component" value="Unassembled WGS sequence"/>
</dbReference>
<feature type="chain" id="PRO_5016364062" evidence="2">
    <location>
        <begin position="20"/>
        <end position="217"/>
    </location>
</feature>
<evidence type="ECO:0000256" key="2">
    <source>
        <dbReference type="SAM" id="SignalP"/>
    </source>
</evidence>
<keyword evidence="4" id="KW-1185">Reference proteome</keyword>
<gene>
    <name evidence="3" type="ORF">DDZ13_11005</name>
</gene>